<sequence>MSSFNASAITPRLAGAKNRTIYALWGFLTLSVLSTQAHAGCQYLVTNQWGNGFSATIKITNSGASAINGWDINWRYSGDNRITSSYNTTLTGSNPYNAKNLSWNSTIQPNQTVEFGVQGTKGAAAAEVPVINGAACATPMSSSAASSSRASSSAISSSVVSSSSIAPSSSSNSSSSAVNTATWSLDSSASYLNFVTTKNTHNVEVHNFTRISGAISATGVATLAIDLSSVNTNIALRDERMRDLLFQITSFPTATATLNLPNGLLTGLAVGDTSEIQLTASLDLHGVTSPVATKVSVQRLSATRILVQNLSPIVVNAPDYALAAGVEALRAAVGIASISSAVPVDFTLVYDAR</sequence>
<reference evidence="4 5" key="1">
    <citation type="submission" date="2023-07" db="EMBL/GenBank/DDBJ databases">
        <title>Sorghum-associated microbial communities from plants grown in Nebraska, USA.</title>
        <authorList>
            <person name="Schachtman D."/>
        </authorList>
    </citation>
    <scope>NUCLEOTIDE SEQUENCE [LARGE SCALE GENOMIC DNA]</scope>
    <source>
        <strain evidence="4 5">BE190</strain>
    </source>
</reference>
<dbReference type="PROSITE" id="PS51173">
    <property type="entry name" value="CBM2"/>
    <property type="match status" value="1"/>
</dbReference>
<dbReference type="RefSeq" id="WP_310073997.1">
    <property type="nucleotide sequence ID" value="NZ_JAVDVX010000005.1"/>
</dbReference>
<evidence type="ECO:0000313" key="5">
    <source>
        <dbReference type="Proteomes" id="UP001253595"/>
    </source>
</evidence>
<dbReference type="SMART" id="SM00637">
    <property type="entry name" value="CBD_II"/>
    <property type="match status" value="1"/>
</dbReference>
<accession>A0ABU1V119</accession>
<dbReference type="InterPro" id="IPR008965">
    <property type="entry name" value="CBM2/CBM3_carb-bd_dom_sf"/>
</dbReference>
<feature type="domain" description="CBM2" evidence="3">
    <location>
        <begin position="34"/>
        <end position="139"/>
    </location>
</feature>
<dbReference type="Proteomes" id="UP001253595">
    <property type="component" value="Unassembled WGS sequence"/>
</dbReference>
<dbReference type="InterPro" id="IPR001919">
    <property type="entry name" value="CBD2"/>
</dbReference>
<dbReference type="Pfam" id="PF00553">
    <property type="entry name" value="CBM_2"/>
    <property type="match status" value="1"/>
</dbReference>
<dbReference type="InterPro" id="IPR007372">
    <property type="entry name" value="Lipid/polyisoprenoid-bd_YceI"/>
</dbReference>
<organism evidence="4 5">
    <name type="scientific">Cellvibrio fibrivorans</name>
    <dbReference type="NCBI Taxonomy" id="126350"/>
    <lineage>
        <taxon>Bacteria</taxon>
        <taxon>Pseudomonadati</taxon>
        <taxon>Pseudomonadota</taxon>
        <taxon>Gammaproteobacteria</taxon>
        <taxon>Cellvibrionales</taxon>
        <taxon>Cellvibrionaceae</taxon>
        <taxon>Cellvibrio</taxon>
    </lineage>
</organism>
<dbReference type="Pfam" id="PF04264">
    <property type="entry name" value="YceI"/>
    <property type="match status" value="1"/>
</dbReference>
<dbReference type="InterPro" id="IPR012291">
    <property type="entry name" value="CBM2_carb-bd_dom_sf"/>
</dbReference>
<dbReference type="PANTHER" id="PTHR34406:SF1">
    <property type="entry name" value="PROTEIN YCEI"/>
    <property type="match status" value="1"/>
</dbReference>
<dbReference type="SUPFAM" id="SSF101874">
    <property type="entry name" value="YceI-like"/>
    <property type="match status" value="1"/>
</dbReference>
<dbReference type="Gene3D" id="2.60.40.290">
    <property type="match status" value="1"/>
</dbReference>
<evidence type="ECO:0000259" key="3">
    <source>
        <dbReference type="PROSITE" id="PS51173"/>
    </source>
</evidence>
<dbReference type="PANTHER" id="PTHR34406">
    <property type="entry name" value="PROTEIN YCEI"/>
    <property type="match status" value="1"/>
</dbReference>
<evidence type="ECO:0000256" key="1">
    <source>
        <dbReference type="ARBA" id="ARBA00023157"/>
    </source>
</evidence>
<keyword evidence="2" id="KW-0732">Signal</keyword>
<dbReference type="Gene3D" id="2.40.128.110">
    <property type="entry name" value="Lipid/polyisoprenoid-binding, YceI-like"/>
    <property type="match status" value="1"/>
</dbReference>
<comment type="caution">
    <text evidence="4">The sequence shown here is derived from an EMBL/GenBank/DDBJ whole genome shotgun (WGS) entry which is preliminary data.</text>
</comment>
<protein>
    <submittedName>
        <fullName evidence="4">Polyisoprenoid-binding protein YceI</fullName>
    </submittedName>
</protein>
<dbReference type="EMBL" id="JAVDVX010000005">
    <property type="protein sequence ID" value="MDR7091105.1"/>
    <property type="molecule type" value="Genomic_DNA"/>
</dbReference>
<evidence type="ECO:0000313" key="4">
    <source>
        <dbReference type="EMBL" id="MDR7091105.1"/>
    </source>
</evidence>
<name>A0ABU1V119_9GAMM</name>
<keyword evidence="5" id="KW-1185">Reference proteome</keyword>
<dbReference type="SUPFAM" id="SSF49384">
    <property type="entry name" value="Carbohydrate-binding domain"/>
    <property type="match status" value="1"/>
</dbReference>
<gene>
    <name evidence="4" type="ORF">J2X05_003131</name>
</gene>
<keyword evidence="1" id="KW-1015">Disulfide bond</keyword>
<feature type="signal peptide" evidence="2">
    <location>
        <begin position="1"/>
        <end position="39"/>
    </location>
</feature>
<dbReference type="InterPro" id="IPR036761">
    <property type="entry name" value="TTHA0802/YceI-like_sf"/>
</dbReference>
<dbReference type="SMART" id="SM00867">
    <property type="entry name" value="YceI"/>
    <property type="match status" value="1"/>
</dbReference>
<evidence type="ECO:0000256" key="2">
    <source>
        <dbReference type="SAM" id="SignalP"/>
    </source>
</evidence>
<feature type="chain" id="PRO_5046353309" evidence="2">
    <location>
        <begin position="40"/>
        <end position="353"/>
    </location>
</feature>
<proteinExistence type="predicted"/>